<dbReference type="Pfam" id="PF08561">
    <property type="entry name" value="Ribosomal_L37"/>
    <property type="match status" value="1"/>
</dbReference>
<comment type="similarity">
    <text evidence="6">Belongs to the mitochondrion-specific ribosomal protein mL54 family.</text>
</comment>
<dbReference type="InterPro" id="IPR013870">
    <property type="entry name" value="Ribosomal_mL54"/>
</dbReference>
<keyword evidence="5" id="KW-0687">Ribonucleoprotein</keyword>
<evidence type="ECO:0000256" key="4">
    <source>
        <dbReference type="ARBA" id="ARBA00023128"/>
    </source>
</evidence>
<dbReference type="AlphaFoldDB" id="N1QGH9"/>
<feature type="compositionally biased region" description="Basic residues" evidence="8">
    <location>
        <begin position="1"/>
        <end position="19"/>
    </location>
</feature>
<evidence type="ECO:0000313" key="9">
    <source>
        <dbReference type="EMBL" id="EMF16311.1"/>
    </source>
</evidence>
<sequence length="224" mass="24764">MICRRCMQRLARRPPHSHRTFSYTPPTRASPTASRQQEAQQPIHDDRQVPTSPTQSSTTPSSSSSPPPPKTKKTPAAAKNVLSSPSSVPAGTVLKGLNFLKNQQDPVALEDHEYPEWLWSALKRKGDVSGAGAAGAGDDEGDLFSKSKKQRRLAAKALKKQQLLNPESLAPKIPLYEQSIDLPGADGTIEGNKVAYQAQEELTRAMREKRRSKIKEDNFLREMR</sequence>
<name>N1QGH9_SPHMS</name>
<evidence type="ECO:0000256" key="1">
    <source>
        <dbReference type="ARBA" id="ARBA00004173"/>
    </source>
</evidence>
<dbReference type="RefSeq" id="XP_016764432.1">
    <property type="nucleotide sequence ID" value="XM_016903149.1"/>
</dbReference>
<organism evidence="9 10">
    <name type="scientific">Sphaerulina musiva (strain SO2202)</name>
    <name type="common">Poplar stem canker fungus</name>
    <name type="synonym">Septoria musiva</name>
    <dbReference type="NCBI Taxonomy" id="692275"/>
    <lineage>
        <taxon>Eukaryota</taxon>
        <taxon>Fungi</taxon>
        <taxon>Dikarya</taxon>
        <taxon>Ascomycota</taxon>
        <taxon>Pezizomycotina</taxon>
        <taxon>Dothideomycetes</taxon>
        <taxon>Dothideomycetidae</taxon>
        <taxon>Mycosphaerellales</taxon>
        <taxon>Mycosphaerellaceae</taxon>
        <taxon>Sphaerulina</taxon>
    </lineage>
</organism>
<dbReference type="EMBL" id="KB456260">
    <property type="protein sequence ID" value="EMF16311.1"/>
    <property type="molecule type" value="Genomic_DNA"/>
</dbReference>
<evidence type="ECO:0000256" key="2">
    <source>
        <dbReference type="ARBA" id="ARBA00022946"/>
    </source>
</evidence>
<reference evidence="9 10" key="1">
    <citation type="journal article" date="2012" name="PLoS Pathog.">
        <title>Diverse lifestyles and strategies of plant pathogenesis encoded in the genomes of eighteen Dothideomycetes fungi.</title>
        <authorList>
            <person name="Ohm R.A."/>
            <person name="Feau N."/>
            <person name="Henrissat B."/>
            <person name="Schoch C.L."/>
            <person name="Horwitz B.A."/>
            <person name="Barry K.W."/>
            <person name="Condon B.J."/>
            <person name="Copeland A.C."/>
            <person name="Dhillon B."/>
            <person name="Glaser F."/>
            <person name="Hesse C.N."/>
            <person name="Kosti I."/>
            <person name="LaButti K."/>
            <person name="Lindquist E.A."/>
            <person name="Lucas S."/>
            <person name="Salamov A.A."/>
            <person name="Bradshaw R.E."/>
            <person name="Ciuffetti L."/>
            <person name="Hamelin R.C."/>
            <person name="Kema G.H.J."/>
            <person name="Lawrence C."/>
            <person name="Scott J.A."/>
            <person name="Spatafora J.W."/>
            <person name="Turgeon B.G."/>
            <person name="de Wit P.J.G.M."/>
            <person name="Zhong S."/>
            <person name="Goodwin S.B."/>
            <person name="Grigoriev I.V."/>
        </authorList>
    </citation>
    <scope>NUCLEOTIDE SEQUENCE [LARGE SCALE GENOMIC DNA]</scope>
    <source>
        <strain evidence="9 10">SO2202</strain>
    </source>
</reference>
<evidence type="ECO:0000256" key="6">
    <source>
        <dbReference type="ARBA" id="ARBA00033752"/>
    </source>
</evidence>
<feature type="compositionally biased region" description="Polar residues" evidence="8">
    <location>
        <begin position="20"/>
        <end position="40"/>
    </location>
</feature>
<dbReference type="GO" id="GO:0005762">
    <property type="term" value="C:mitochondrial large ribosomal subunit"/>
    <property type="evidence" value="ECO:0007669"/>
    <property type="project" value="TreeGrafter"/>
</dbReference>
<protein>
    <recommendedName>
        <fullName evidence="7">Large ribosomal subunit protein mL54</fullName>
    </recommendedName>
</protein>
<keyword evidence="10" id="KW-1185">Reference proteome</keyword>
<dbReference type="OMA" id="YPEWLWR"/>
<gene>
    <name evidence="9" type="ORF">SEPMUDRAFT_145595</name>
</gene>
<evidence type="ECO:0000256" key="8">
    <source>
        <dbReference type="SAM" id="MobiDB-lite"/>
    </source>
</evidence>
<dbReference type="OrthoDB" id="10252718at2759"/>
<dbReference type="Proteomes" id="UP000016931">
    <property type="component" value="Unassembled WGS sequence"/>
</dbReference>
<evidence type="ECO:0000256" key="3">
    <source>
        <dbReference type="ARBA" id="ARBA00022980"/>
    </source>
</evidence>
<evidence type="ECO:0000313" key="10">
    <source>
        <dbReference type="Proteomes" id="UP000016931"/>
    </source>
</evidence>
<feature type="compositionally biased region" description="Low complexity" evidence="8">
    <location>
        <begin position="50"/>
        <end position="64"/>
    </location>
</feature>
<dbReference type="STRING" id="692275.N1QGH9"/>
<dbReference type="eggNOG" id="ENOG502S8RU">
    <property type="taxonomic scope" value="Eukaryota"/>
</dbReference>
<dbReference type="HOGENOM" id="CLU_086132_1_0_1"/>
<keyword evidence="3" id="KW-0689">Ribosomal protein</keyword>
<keyword evidence="4" id="KW-0496">Mitochondrion</keyword>
<dbReference type="GO" id="GO:0003735">
    <property type="term" value="F:structural constituent of ribosome"/>
    <property type="evidence" value="ECO:0007669"/>
    <property type="project" value="TreeGrafter"/>
</dbReference>
<proteinExistence type="inferred from homology"/>
<accession>N1QGH9</accession>
<dbReference type="GeneID" id="27900286"/>
<dbReference type="PANTHER" id="PTHR28595">
    <property type="entry name" value="39S RIBOSOMAL PROTEIN L54, MITOCHONDRIAL"/>
    <property type="match status" value="1"/>
</dbReference>
<evidence type="ECO:0000256" key="7">
    <source>
        <dbReference type="ARBA" id="ARBA00035179"/>
    </source>
</evidence>
<dbReference type="PANTHER" id="PTHR28595:SF1">
    <property type="entry name" value="LARGE RIBOSOMAL SUBUNIT PROTEIN ML54"/>
    <property type="match status" value="1"/>
</dbReference>
<feature type="region of interest" description="Disordered" evidence="8">
    <location>
        <begin position="1"/>
        <end position="86"/>
    </location>
</feature>
<evidence type="ECO:0000256" key="5">
    <source>
        <dbReference type="ARBA" id="ARBA00023274"/>
    </source>
</evidence>
<comment type="subcellular location">
    <subcellularLocation>
        <location evidence="1">Mitochondrion</location>
    </subcellularLocation>
</comment>
<keyword evidence="2" id="KW-0809">Transit peptide</keyword>